<comment type="cofactor">
    <cofactor evidence="1">
        <name>Mg(2+)</name>
        <dbReference type="ChEBI" id="CHEBI:18420"/>
    </cofactor>
</comment>
<dbReference type="InterPro" id="IPR005121">
    <property type="entry name" value="Fdx_antiC-bd"/>
</dbReference>
<dbReference type="InterPro" id="IPR012340">
    <property type="entry name" value="NA-bd_OB-fold"/>
</dbReference>
<evidence type="ECO:0000256" key="16">
    <source>
        <dbReference type="ARBA" id="ARBA00023146"/>
    </source>
</evidence>
<dbReference type="Gene3D" id="3.30.930.10">
    <property type="entry name" value="Bira Bifunctional Protein, Domain 2"/>
    <property type="match status" value="1"/>
</dbReference>
<comment type="catalytic activity">
    <reaction evidence="18">
        <text>tRNA(Phe) + L-phenylalanine + ATP = L-phenylalanyl-tRNA(Phe) + AMP + diphosphate + H(+)</text>
        <dbReference type="Rhea" id="RHEA:19413"/>
        <dbReference type="Rhea" id="RHEA-COMP:9668"/>
        <dbReference type="Rhea" id="RHEA-COMP:9699"/>
        <dbReference type="ChEBI" id="CHEBI:15378"/>
        <dbReference type="ChEBI" id="CHEBI:30616"/>
        <dbReference type="ChEBI" id="CHEBI:33019"/>
        <dbReference type="ChEBI" id="CHEBI:58095"/>
        <dbReference type="ChEBI" id="CHEBI:78442"/>
        <dbReference type="ChEBI" id="CHEBI:78531"/>
        <dbReference type="ChEBI" id="CHEBI:456215"/>
        <dbReference type="EC" id="6.1.1.20"/>
    </reaction>
</comment>
<dbReference type="InterPro" id="IPR036690">
    <property type="entry name" value="Fdx_antiC-bd_sf"/>
</dbReference>
<evidence type="ECO:0000256" key="3">
    <source>
        <dbReference type="ARBA" id="ARBA00008653"/>
    </source>
</evidence>
<keyword evidence="9 22" id="KW-0436">Ligase</keyword>
<dbReference type="InterPro" id="IPR004532">
    <property type="entry name" value="Phe-tRNA-ligase_IIc_bsu_bact"/>
</dbReference>
<dbReference type="PROSITE" id="PS51483">
    <property type="entry name" value="B5"/>
    <property type="match status" value="1"/>
</dbReference>
<reference evidence="22" key="1">
    <citation type="submission" date="2019-03" db="EMBL/GenBank/DDBJ databases">
        <title>Single cell metagenomics reveals metabolic interactions within the superorganism composed of flagellate Streblomastix strix and complex community of Bacteroidetes bacteria on its surface.</title>
        <authorList>
            <person name="Treitli S.C."/>
            <person name="Kolisko M."/>
            <person name="Husnik F."/>
            <person name="Keeling P."/>
            <person name="Hampl V."/>
        </authorList>
    </citation>
    <scope>NUCLEOTIDE SEQUENCE</scope>
    <source>
        <strain evidence="22">STM</strain>
    </source>
</reference>
<evidence type="ECO:0000256" key="8">
    <source>
        <dbReference type="ARBA" id="ARBA00022555"/>
    </source>
</evidence>
<dbReference type="InterPro" id="IPR020825">
    <property type="entry name" value="Phe-tRNA_synthase-like_B3/B4"/>
</dbReference>
<protein>
    <recommendedName>
        <fullName evidence="6">Phenylalanine--tRNA ligase beta subunit</fullName>
        <ecNumber evidence="5">6.1.1.20</ecNumber>
    </recommendedName>
    <alternativeName>
        <fullName evidence="17">Phenylalanyl-tRNA synthetase beta subunit</fullName>
    </alternativeName>
</protein>
<feature type="domain" description="TRNA-binding" evidence="19">
    <location>
        <begin position="53"/>
        <end position="165"/>
    </location>
</feature>
<evidence type="ECO:0000256" key="10">
    <source>
        <dbReference type="ARBA" id="ARBA00022723"/>
    </source>
</evidence>
<dbReference type="InterPro" id="IPR002547">
    <property type="entry name" value="tRNA-bd_dom"/>
</dbReference>
<organism evidence="22">
    <name type="scientific">termite gut metagenome</name>
    <dbReference type="NCBI Taxonomy" id="433724"/>
    <lineage>
        <taxon>unclassified sequences</taxon>
        <taxon>metagenomes</taxon>
        <taxon>organismal metagenomes</taxon>
    </lineage>
</organism>
<evidence type="ECO:0000256" key="12">
    <source>
        <dbReference type="ARBA" id="ARBA00022840"/>
    </source>
</evidence>
<dbReference type="CDD" id="cd02796">
    <property type="entry name" value="tRNA_bind_bactPheRS"/>
    <property type="match status" value="1"/>
</dbReference>
<evidence type="ECO:0000259" key="19">
    <source>
        <dbReference type="PROSITE" id="PS50886"/>
    </source>
</evidence>
<keyword evidence="11" id="KW-0547">Nucleotide-binding</keyword>
<keyword evidence="7" id="KW-0963">Cytoplasm</keyword>
<keyword evidence="13" id="KW-0460">Magnesium</keyword>
<evidence type="ECO:0000256" key="4">
    <source>
        <dbReference type="ARBA" id="ARBA00011209"/>
    </source>
</evidence>
<sequence length="832" mass="93041">MQTNIVIRRYAMNISYNWLKEYVNFDLTAGEVADALTSIGLETGNIEEIQTIKGGLEGIVMGEVMRYEEHPNSDHLHITTVNLGKGDPVQIVCGAPNVAVGQKVVVATIGTKLYKGNESITIKKLRIRGVESEGMICAEDEIGIGASHEGIIVLPDDVVPGILAKDYYQIESEYVLEVDITPNRADACSHYGVARDLYAYLLQKGYKTELKRPSTDVFVTDSQELDIKVTVENVEACPHYAGITLKGVTVKESPVWLQNKLRQVGVRPINNVVDVTNYIVHAFGQPLHCFDAKEIEGGEVIVKTLPEGTLFVTLDGVERKLSENDLMICNRKEPMCIAGVFGGLKSGSTEKTTDVFIESAYFHPTWVRKTARRHGLNTDASFRFERGIDPGGIVYCLKLAAMMMKKLAGGTIASEIKDVYAAPVQDFIVELGYNKVYSLIGKIIPTEIVKSIISSLEIKILAETKEGLTLAVPPYRVDVKRDVDVIEEILRIYGYNQVEISNSIHSSLTTKSDTDREYKFRNLVSEQLVGCGFQEIMNNSLTRAAYYDSMEVFPSSNLVMLLNPLSNDLNGLRQTLLFGGLESISYNINRRNEDLRFFEFGNCYGFSQEKRAKGEALPAYSEEPHLGMWLTGKRVSGSWAHADENSSVYELKAYIGNIFTRMGLDFRLFVMESLSNSVYSAGLSIGTKNGTCLGTLGVITKKCLKFFDIDNEVYYAELNWNELTRMVHSSTKVAYKELPKFPSVRRDVALLIDKSISFAEIERMAYKTEKKLLRDVSLFDVYEGKNLEPGKRSYAVSFVFQDETRTLTDTVVDKIMEGLVRNLEDRLGAKQR</sequence>
<dbReference type="GO" id="GO:0004826">
    <property type="term" value="F:phenylalanine-tRNA ligase activity"/>
    <property type="evidence" value="ECO:0007669"/>
    <property type="project" value="UniProtKB-EC"/>
</dbReference>
<evidence type="ECO:0000259" key="20">
    <source>
        <dbReference type="PROSITE" id="PS51447"/>
    </source>
</evidence>
<evidence type="ECO:0000256" key="5">
    <source>
        <dbReference type="ARBA" id="ARBA00012814"/>
    </source>
</evidence>
<dbReference type="SUPFAM" id="SSF56037">
    <property type="entry name" value="PheT/TilS domain"/>
    <property type="match status" value="1"/>
</dbReference>
<dbReference type="SUPFAM" id="SSF54991">
    <property type="entry name" value="Anticodon-binding domain of PheRS"/>
    <property type="match status" value="1"/>
</dbReference>
<evidence type="ECO:0000256" key="9">
    <source>
        <dbReference type="ARBA" id="ARBA00022598"/>
    </source>
</evidence>
<evidence type="ECO:0000313" key="22">
    <source>
        <dbReference type="EMBL" id="KAA6349825.1"/>
    </source>
</evidence>
<comment type="caution">
    <text evidence="22">The sequence shown here is derived from an EMBL/GenBank/DDBJ whole genome shotgun (WGS) entry which is preliminary data.</text>
</comment>
<dbReference type="PROSITE" id="PS51447">
    <property type="entry name" value="FDX_ACB"/>
    <property type="match status" value="1"/>
</dbReference>
<gene>
    <name evidence="22" type="ORF">EZS27_002721</name>
</gene>
<dbReference type="InterPro" id="IPR041616">
    <property type="entry name" value="PheRS_beta_core"/>
</dbReference>
<dbReference type="EC" id="6.1.1.20" evidence="5"/>
<dbReference type="SUPFAM" id="SSF50249">
    <property type="entry name" value="Nucleic acid-binding proteins"/>
    <property type="match status" value="1"/>
</dbReference>
<proteinExistence type="inferred from homology"/>
<feature type="domain" description="B5" evidence="21">
    <location>
        <begin position="424"/>
        <end position="500"/>
    </location>
</feature>
<dbReference type="FunFam" id="3.50.40.10:FF:000001">
    <property type="entry name" value="Phenylalanine--tRNA ligase beta subunit"/>
    <property type="match status" value="1"/>
</dbReference>
<dbReference type="FunFam" id="2.40.50.140:FF:000045">
    <property type="entry name" value="Phenylalanine--tRNA ligase beta subunit"/>
    <property type="match status" value="1"/>
</dbReference>
<dbReference type="PROSITE" id="PS50886">
    <property type="entry name" value="TRBD"/>
    <property type="match status" value="1"/>
</dbReference>
<dbReference type="InterPro" id="IPR045864">
    <property type="entry name" value="aa-tRNA-synth_II/BPL/LPL"/>
</dbReference>
<evidence type="ECO:0000256" key="1">
    <source>
        <dbReference type="ARBA" id="ARBA00001946"/>
    </source>
</evidence>
<comment type="similarity">
    <text evidence="3">Belongs to the phenylalanyl-tRNA synthetase beta subunit family. Type 1 subfamily.</text>
</comment>
<keyword evidence="12" id="KW-0067">ATP-binding</keyword>
<dbReference type="InterPro" id="IPR009061">
    <property type="entry name" value="DNA-bd_dom_put_sf"/>
</dbReference>
<dbReference type="GO" id="GO:0005524">
    <property type="term" value="F:ATP binding"/>
    <property type="evidence" value="ECO:0007669"/>
    <property type="project" value="UniProtKB-KW"/>
</dbReference>
<dbReference type="FunFam" id="3.30.70.380:FF:000001">
    <property type="entry name" value="Phenylalanine--tRNA ligase beta subunit"/>
    <property type="match status" value="1"/>
</dbReference>
<evidence type="ECO:0000256" key="15">
    <source>
        <dbReference type="ARBA" id="ARBA00022917"/>
    </source>
</evidence>
<comment type="subunit">
    <text evidence="4">Tetramer of two alpha and two beta subunits.</text>
</comment>
<dbReference type="SMART" id="SM00896">
    <property type="entry name" value="FDX-ACB"/>
    <property type="match status" value="1"/>
</dbReference>
<accession>A0A5J4SX95</accession>
<dbReference type="Gene3D" id="2.40.50.140">
    <property type="entry name" value="Nucleic acid-binding proteins"/>
    <property type="match status" value="1"/>
</dbReference>
<dbReference type="GO" id="GO:0006432">
    <property type="term" value="P:phenylalanyl-tRNA aminoacylation"/>
    <property type="evidence" value="ECO:0007669"/>
    <property type="project" value="InterPro"/>
</dbReference>
<dbReference type="PANTHER" id="PTHR10947:SF0">
    <property type="entry name" value="PHENYLALANINE--TRNA LIGASE BETA SUBUNIT"/>
    <property type="match status" value="1"/>
</dbReference>
<evidence type="ECO:0000256" key="18">
    <source>
        <dbReference type="ARBA" id="ARBA00049255"/>
    </source>
</evidence>
<dbReference type="SUPFAM" id="SSF46955">
    <property type="entry name" value="Putative DNA-binding domain"/>
    <property type="match status" value="1"/>
</dbReference>
<keyword evidence="15" id="KW-0648">Protein biosynthesis</keyword>
<dbReference type="EMBL" id="SNRY01000038">
    <property type="protein sequence ID" value="KAA6349825.1"/>
    <property type="molecule type" value="Genomic_DNA"/>
</dbReference>
<evidence type="ECO:0000259" key="21">
    <source>
        <dbReference type="PROSITE" id="PS51483"/>
    </source>
</evidence>
<dbReference type="CDD" id="cd00769">
    <property type="entry name" value="PheRS_beta_core"/>
    <property type="match status" value="1"/>
</dbReference>
<dbReference type="AlphaFoldDB" id="A0A5J4SX95"/>
<keyword evidence="14" id="KW-0694">RNA-binding</keyword>
<dbReference type="GO" id="GO:0009328">
    <property type="term" value="C:phenylalanine-tRNA ligase complex"/>
    <property type="evidence" value="ECO:0007669"/>
    <property type="project" value="TreeGrafter"/>
</dbReference>
<dbReference type="Gene3D" id="3.50.40.10">
    <property type="entry name" value="Phenylalanyl-trna Synthetase, Chain B, domain 3"/>
    <property type="match status" value="1"/>
</dbReference>
<dbReference type="InterPro" id="IPR045060">
    <property type="entry name" value="Phe-tRNA-ligase_IIc_bsu"/>
</dbReference>
<evidence type="ECO:0000256" key="11">
    <source>
        <dbReference type="ARBA" id="ARBA00022741"/>
    </source>
</evidence>
<dbReference type="Pfam" id="PF03147">
    <property type="entry name" value="FDX-ACB"/>
    <property type="match status" value="1"/>
</dbReference>
<dbReference type="GO" id="GO:0000049">
    <property type="term" value="F:tRNA binding"/>
    <property type="evidence" value="ECO:0007669"/>
    <property type="project" value="UniProtKB-KW"/>
</dbReference>
<evidence type="ECO:0000256" key="14">
    <source>
        <dbReference type="ARBA" id="ARBA00022884"/>
    </source>
</evidence>
<dbReference type="PANTHER" id="PTHR10947">
    <property type="entry name" value="PHENYLALANYL-TRNA SYNTHETASE BETA CHAIN AND LEUCINE-RICH REPEAT-CONTAINING PROTEIN 47"/>
    <property type="match status" value="1"/>
</dbReference>
<dbReference type="InterPro" id="IPR005147">
    <property type="entry name" value="tRNA_synthase_B5-dom"/>
</dbReference>
<dbReference type="NCBIfam" id="TIGR00472">
    <property type="entry name" value="pheT_bact"/>
    <property type="match status" value="1"/>
</dbReference>
<feature type="domain" description="FDX-ACB" evidence="20">
    <location>
        <begin position="739"/>
        <end position="832"/>
    </location>
</feature>
<dbReference type="SMART" id="SM00874">
    <property type="entry name" value="B5"/>
    <property type="match status" value="1"/>
</dbReference>
<dbReference type="NCBIfam" id="NF045760">
    <property type="entry name" value="YtpR"/>
    <property type="match status" value="1"/>
</dbReference>
<evidence type="ECO:0000256" key="13">
    <source>
        <dbReference type="ARBA" id="ARBA00022842"/>
    </source>
</evidence>
<dbReference type="HAMAP" id="MF_00283">
    <property type="entry name" value="Phe_tRNA_synth_beta1"/>
    <property type="match status" value="1"/>
</dbReference>
<dbReference type="SUPFAM" id="SSF55681">
    <property type="entry name" value="Class II aaRS and biotin synthetases"/>
    <property type="match status" value="1"/>
</dbReference>
<dbReference type="Pfam" id="PF03484">
    <property type="entry name" value="B5"/>
    <property type="match status" value="1"/>
</dbReference>
<dbReference type="GO" id="GO:0000287">
    <property type="term" value="F:magnesium ion binding"/>
    <property type="evidence" value="ECO:0007669"/>
    <property type="project" value="InterPro"/>
</dbReference>
<dbReference type="Pfam" id="PF01588">
    <property type="entry name" value="tRNA_bind"/>
    <property type="match status" value="1"/>
</dbReference>
<dbReference type="Gene3D" id="3.30.56.10">
    <property type="match status" value="2"/>
</dbReference>
<evidence type="ECO:0000256" key="17">
    <source>
        <dbReference type="ARBA" id="ARBA00033189"/>
    </source>
</evidence>
<evidence type="ECO:0000256" key="6">
    <source>
        <dbReference type="ARBA" id="ARBA00017032"/>
    </source>
</evidence>
<name>A0A5J4SX95_9ZZZZ</name>
<dbReference type="Gene3D" id="3.30.70.380">
    <property type="entry name" value="Ferrodoxin-fold anticodon-binding domain"/>
    <property type="match status" value="1"/>
</dbReference>
<evidence type="ECO:0000256" key="7">
    <source>
        <dbReference type="ARBA" id="ARBA00022490"/>
    </source>
</evidence>
<dbReference type="SMART" id="SM00873">
    <property type="entry name" value="B3_4"/>
    <property type="match status" value="1"/>
</dbReference>
<dbReference type="InterPro" id="IPR033714">
    <property type="entry name" value="tRNA_bind_bactPheRS"/>
</dbReference>
<dbReference type="InterPro" id="IPR005146">
    <property type="entry name" value="B3/B4_tRNA-bd"/>
</dbReference>
<comment type="subcellular location">
    <subcellularLocation>
        <location evidence="2">Cytoplasm</location>
    </subcellularLocation>
</comment>
<keyword evidence="8" id="KW-0820">tRNA-binding</keyword>
<dbReference type="Pfam" id="PF17759">
    <property type="entry name" value="tRNA_synthFbeta"/>
    <property type="match status" value="1"/>
</dbReference>
<keyword evidence="16" id="KW-0030">Aminoacyl-tRNA synthetase</keyword>
<evidence type="ECO:0000256" key="2">
    <source>
        <dbReference type="ARBA" id="ARBA00004496"/>
    </source>
</evidence>
<dbReference type="Pfam" id="PF03483">
    <property type="entry name" value="B3_4"/>
    <property type="match status" value="1"/>
</dbReference>
<keyword evidence="10" id="KW-0479">Metal-binding</keyword>